<evidence type="ECO:0000256" key="3">
    <source>
        <dbReference type="ARBA" id="ARBA00022840"/>
    </source>
</evidence>
<feature type="region of interest" description="Disordered" evidence="7">
    <location>
        <begin position="471"/>
        <end position="490"/>
    </location>
</feature>
<feature type="region of interest" description="Disordered" evidence="7">
    <location>
        <begin position="700"/>
        <end position="744"/>
    </location>
</feature>
<dbReference type="SUPFAM" id="SSF52540">
    <property type="entry name" value="P-loop containing nucleoside triphosphate hydrolases"/>
    <property type="match status" value="1"/>
</dbReference>
<feature type="region of interest" description="Disordered" evidence="7">
    <location>
        <begin position="789"/>
        <end position="955"/>
    </location>
</feature>
<comment type="similarity">
    <text evidence="5">Belongs to the TRAFAC class myosin-kinesin ATPase superfamily. Kinesin family.</text>
</comment>
<feature type="compositionally biased region" description="Polar residues" evidence="7">
    <location>
        <begin position="925"/>
        <end position="942"/>
    </location>
</feature>
<evidence type="ECO:0000313" key="10">
    <source>
        <dbReference type="WBParaSite" id="MBELARI_LOCUS4859"/>
    </source>
</evidence>
<keyword evidence="9" id="KW-1185">Reference proteome</keyword>
<dbReference type="GO" id="GO:0005524">
    <property type="term" value="F:ATP binding"/>
    <property type="evidence" value="ECO:0007669"/>
    <property type="project" value="UniProtKB-KW"/>
</dbReference>
<dbReference type="InterPro" id="IPR001752">
    <property type="entry name" value="Kinesin_motor_dom"/>
</dbReference>
<evidence type="ECO:0000256" key="7">
    <source>
        <dbReference type="SAM" id="MobiDB-lite"/>
    </source>
</evidence>
<dbReference type="InterPro" id="IPR027640">
    <property type="entry name" value="Kinesin-like_fam"/>
</dbReference>
<dbReference type="GO" id="GO:0003777">
    <property type="term" value="F:microtubule motor activity"/>
    <property type="evidence" value="ECO:0007669"/>
    <property type="project" value="InterPro"/>
</dbReference>
<keyword evidence="6" id="KW-0175">Coiled coil</keyword>
<dbReference type="Gene3D" id="3.40.850.10">
    <property type="entry name" value="Kinesin motor domain"/>
    <property type="match status" value="1"/>
</dbReference>
<feature type="compositionally biased region" description="Basic and acidic residues" evidence="7">
    <location>
        <begin position="574"/>
        <end position="589"/>
    </location>
</feature>
<keyword evidence="2" id="KW-0547">Nucleotide-binding</keyword>
<keyword evidence="4" id="KW-0206">Cytoskeleton</keyword>
<dbReference type="PANTHER" id="PTHR21608">
    <property type="entry name" value="KINESIN-LIKE PROTEIN CG14535"/>
    <property type="match status" value="1"/>
</dbReference>
<evidence type="ECO:0000313" key="9">
    <source>
        <dbReference type="Proteomes" id="UP000887575"/>
    </source>
</evidence>
<evidence type="ECO:0000256" key="6">
    <source>
        <dbReference type="SAM" id="Coils"/>
    </source>
</evidence>
<keyword evidence="4" id="KW-0963">Cytoplasm</keyword>
<feature type="region of interest" description="Disordered" evidence="7">
    <location>
        <begin position="336"/>
        <end position="430"/>
    </location>
</feature>
<evidence type="ECO:0000256" key="2">
    <source>
        <dbReference type="ARBA" id="ARBA00022741"/>
    </source>
</evidence>
<sequence length="1056" mass="118565">MERARVPPVLLRIPGLPPRPVNVKKLRLLARLFPSDASNGGISYSLASNQITLENAAKSHSKNAYDTIFGPEVNQDELTASVLPDLLQSLFNGTDCSLLTFGGHSKGKEGCLYESGPLNLGLYQSALQWTFRLVEEYKQTKPEYRFSVRISALYFSQRDNELIDLFSQFNSDPRRHEVKVVDDPSTGTRVEFQSELRVESAEQALFYLSTAIDHRLIEDEDSHRVRHLFFTIVLYGFRSGTGGIEAGGKSRLAIVDLGIGERNSQKGEVTMPVIGNMLLALYQGQKYIPSKENILCRLLKIALGPSKNSTLLCTFTERNDENENMLQLAAKIARAKKSSRRVKPMGDGTSLSSGSSRRGPRSEIESSSEAETVIFMGPIANGGSPSRLPPRAQSSSSAHSVATLTDKDPRSTAISPSSSSNRPLTSIPPLMKNHTPFFSPISRLYDDLCSPSTSDAPTPFYAANFDGDGLEPYVSPDHSPRRSKSRQSIDEEKRKAILDWMDGHEAETTDTAIQCGEGTVGLIDWTETDRDSNGREPWLPQRPPLEDIIEMDEESMKSSIRSLKRSQTNGYISRGERDREALAQRDPIDHPLSILSRDGLNKVSSTNDEPFKQEDGEDEDLERMMAASVNSMRSHEILSKVVAELQQQRDSCQTGSATGTASEMDLYRRASQLEGYAAERIKQLDDERKKKKQKMLLNCCQQQSMTSSSSTVNNWEQLEKKREKEEEKRRKEELRRKRDQLKAEEQELRRQREEITRCLDDHPPLIPPIAQSIARQITQQLHRFNIGTSPHRVPHALRPSDSLPSTPSISHRKLPASHIPRAPSLSNIDSKESSIRENGRITSQNGKPLCFQPLAPKTTNTQMRHPSFRKDSRESRKSSSKTRSRERRGGSDSQKEEISLRSPYAKVTEAKKESGCGSSGRGSDDNASGIASHQLKRSTSYRNRNRDSYSASSGYESAADYHRFNGMDRLRMLPKRSTSAVREIEQLKEVQRRLRKELTAAHDRLGQPSNDLWTRDHDLSLASPQTIVDTLKQENRILEKRLLACQNHCMLVTAFV</sequence>
<dbReference type="AlphaFoldDB" id="A0AAF3FCZ3"/>
<keyword evidence="3" id="KW-0067">ATP-binding</keyword>
<dbReference type="InterPro" id="IPR036961">
    <property type="entry name" value="Kinesin_motor_dom_sf"/>
</dbReference>
<dbReference type="GO" id="GO:0007018">
    <property type="term" value="P:microtubule-based movement"/>
    <property type="evidence" value="ECO:0007669"/>
    <property type="project" value="InterPro"/>
</dbReference>
<proteinExistence type="inferred from homology"/>
<feature type="compositionally biased region" description="Basic and acidic residues" evidence="7">
    <location>
        <begin position="829"/>
        <end position="839"/>
    </location>
</feature>
<comment type="subcellular location">
    <subcellularLocation>
        <location evidence="1">Cytoplasm</location>
        <location evidence="1">Cytoskeleton</location>
    </subcellularLocation>
</comment>
<feature type="coiled-coil region" evidence="6">
    <location>
        <begin position="977"/>
        <end position="1004"/>
    </location>
</feature>
<evidence type="ECO:0000256" key="4">
    <source>
        <dbReference type="ARBA" id="ARBA00023212"/>
    </source>
</evidence>
<dbReference type="PROSITE" id="PS50067">
    <property type="entry name" value="KINESIN_MOTOR_2"/>
    <property type="match status" value="1"/>
</dbReference>
<dbReference type="InterPro" id="IPR027417">
    <property type="entry name" value="P-loop_NTPase"/>
</dbReference>
<name>A0AAF3FCZ3_9BILA</name>
<feature type="compositionally biased region" description="Low complexity" evidence="7">
    <location>
        <begin position="411"/>
        <end position="428"/>
    </location>
</feature>
<feature type="compositionally biased region" description="Basic and acidic residues" evidence="7">
    <location>
        <begin position="887"/>
        <end position="899"/>
    </location>
</feature>
<dbReference type="Pfam" id="PF00225">
    <property type="entry name" value="Kinesin"/>
    <property type="match status" value="1"/>
</dbReference>
<dbReference type="WBParaSite" id="MBELARI_LOCUS4859">
    <property type="protein sequence ID" value="MBELARI_LOCUS4859"/>
    <property type="gene ID" value="MBELARI_LOCUS4859"/>
</dbReference>
<feature type="compositionally biased region" description="Basic and acidic residues" evidence="7">
    <location>
        <begin position="717"/>
        <end position="744"/>
    </location>
</feature>
<dbReference type="PANTHER" id="PTHR21608:SF7">
    <property type="entry name" value="KINESIN-LIKE PROTEIN CG14535"/>
    <property type="match status" value="1"/>
</dbReference>
<comment type="caution">
    <text evidence="5">Lacks conserved residue(s) required for the propagation of feature annotation.</text>
</comment>
<feature type="compositionally biased region" description="Polar residues" evidence="7">
    <location>
        <begin position="392"/>
        <end position="403"/>
    </location>
</feature>
<evidence type="ECO:0000256" key="5">
    <source>
        <dbReference type="PROSITE-ProRule" id="PRU00283"/>
    </source>
</evidence>
<accession>A0AAF3FCZ3</accession>
<dbReference type="Proteomes" id="UP000887575">
    <property type="component" value="Unassembled WGS sequence"/>
</dbReference>
<organism evidence="9 10">
    <name type="scientific">Mesorhabditis belari</name>
    <dbReference type="NCBI Taxonomy" id="2138241"/>
    <lineage>
        <taxon>Eukaryota</taxon>
        <taxon>Metazoa</taxon>
        <taxon>Ecdysozoa</taxon>
        <taxon>Nematoda</taxon>
        <taxon>Chromadorea</taxon>
        <taxon>Rhabditida</taxon>
        <taxon>Rhabditina</taxon>
        <taxon>Rhabditomorpha</taxon>
        <taxon>Rhabditoidea</taxon>
        <taxon>Rhabditidae</taxon>
        <taxon>Mesorhabditinae</taxon>
        <taxon>Mesorhabditis</taxon>
    </lineage>
</organism>
<feature type="compositionally biased region" description="Basic and acidic residues" evidence="7">
    <location>
        <begin position="868"/>
        <end position="877"/>
    </location>
</feature>
<reference evidence="10" key="1">
    <citation type="submission" date="2024-02" db="UniProtKB">
        <authorList>
            <consortium name="WormBaseParasite"/>
        </authorList>
    </citation>
    <scope>IDENTIFICATION</scope>
</reference>
<feature type="region of interest" description="Disordered" evidence="7">
    <location>
        <begin position="558"/>
        <end position="619"/>
    </location>
</feature>
<feature type="compositionally biased region" description="Polar residues" evidence="7">
    <location>
        <begin position="558"/>
        <end position="571"/>
    </location>
</feature>
<dbReference type="GO" id="GO:0008017">
    <property type="term" value="F:microtubule binding"/>
    <property type="evidence" value="ECO:0007669"/>
    <property type="project" value="InterPro"/>
</dbReference>
<feature type="compositionally biased region" description="Low complexity" evidence="7">
    <location>
        <begin position="701"/>
        <end position="711"/>
    </location>
</feature>
<dbReference type="SMART" id="SM00129">
    <property type="entry name" value="KISc"/>
    <property type="match status" value="1"/>
</dbReference>
<feature type="domain" description="Kinesin motor" evidence="8">
    <location>
        <begin position="25"/>
        <end position="338"/>
    </location>
</feature>
<feature type="compositionally biased region" description="Low complexity" evidence="7">
    <location>
        <begin position="348"/>
        <end position="357"/>
    </location>
</feature>
<evidence type="ECO:0000256" key="1">
    <source>
        <dbReference type="ARBA" id="ARBA00004245"/>
    </source>
</evidence>
<dbReference type="GO" id="GO:0005856">
    <property type="term" value="C:cytoskeleton"/>
    <property type="evidence" value="ECO:0007669"/>
    <property type="project" value="UniProtKB-SubCell"/>
</dbReference>
<protein>
    <submittedName>
        <fullName evidence="10">Kinesin motor domain-containing protein</fullName>
    </submittedName>
</protein>
<evidence type="ECO:0000259" key="8">
    <source>
        <dbReference type="PROSITE" id="PS50067"/>
    </source>
</evidence>